<dbReference type="EMBL" id="CAFABE010000033">
    <property type="protein sequence ID" value="CAB4827599.1"/>
    <property type="molecule type" value="Genomic_DNA"/>
</dbReference>
<sequence length="122" mass="13507">MASGARQWHTEGMEPENLAPFDRPAWWWFALLDGPLGLLALLALRPGLAAKVRRRIPLQSDRTLRAVFALAIAIHLGEGALAWKNAKKRGVPALPWALQTTLVGFPSLLLLNQRPEVENEAQ</sequence>
<gene>
    <name evidence="2" type="ORF">UFOPK3164_00865</name>
    <name evidence="3" type="ORF">UFOPK3427_00219</name>
    <name evidence="4" type="ORF">UFOPK4112_01022</name>
</gene>
<keyword evidence="1" id="KW-0812">Transmembrane</keyword>
<dbReference type="Pfam" id="PF14934">
    <property type="entry name" value="TMEM254"/>
    <property type="match status" value="1"/>
</dbReference>
<feature type="transmembrane region" description="Helical" evidence="1">
    <location>
        <begin position="25"/>
        <end position="44"/>
    </location>
</feature>
<evidence type="ECO:0000313" key="4">
    <source>
        <dbReference type="EMBL" id="CAB5022809.1"/>
    </source>
</evidence>
<protein>
    <submittedName>
        <fullName evidence="3">Unannotated protein</fullName>
    </submittedName>
</protein>
<dbReference type="EMBL" id="CAFBLT010000001">
    <property type="protein sequence ID" value="CAB4861571.1"/>
    <property type="molecule type" value="Genomic_DNA"/>
</dbReference>
<keyword evidence="1" id="KW-0472">Membrane</keyword>
<dbReference type="AlphaFoldDB" id="A0A6J7CUK8"/>
<accession>A0A6J7CUK8</accession>
<proteinExistence type="predicted"/>
<feature type="transmembrane region" description="Helical" evidence="1">
    <location>
        <begin position="64"/>
        <end position="81"/>
    </location>
</feature>
<organism evidence="3">
    <name type="scientific">freshwater metagenome</name>
    <dbReference type="NCBI Taxonomy" id="449393"/>
    <lineage>
        <taxon>unclassified sequences</taxon>
        <taxon>metagenomes</taxon>
        <taxon>ecological metagenomes</taxon>
    </lineage>
</organism>
<feature type="transmembrane region" description="Helical" evidence="1">
    <location>
        <begin position="93"/>
        <end position="111"/>
    </location>
</feature>
<name>A0A6J7CUK8_9ZZZZ</name>
<dbReference type="InterPro" id="IPR028110">
    <property type="entry name" value="TMEM254"/>
</dbReference>
<keyword evidence="1" id="KW-1133">Transmembrane helix</keyword>
<evidence type="ECO:0000313" key="3">
    <source>
        <dbReference type="EMBL" id="CAB4861571.1"/>
    </source>
</evidence>
<dbReference type="EMBL" id="CAFBPM010000009">
    <property type="protein sequence ID" value="CAB5022809.1"/>
    <property type="molecule type" value="Genomic_DNA"/>
</dbReference>
<evidence type="ECO:0000256" key="1">
    <source>
        <dbReference type="SAM" id="Phobius"/>
    </source>
</evidence>
<reference evidence="3" key="1">
    <citation type="submission" date="2020-05" db="EMBL/GenBank/DDBJ databases">
        <authorList>
            <person name="Chiriac C."/>
            <person name="Salcher M."/>
            <person name="Ghai R."/>
            <person name="Kavagutti S V."/>
        </authorList>
    </citation>
    <scope>NUCLEOTIDE SEQUENCE</scope>
</reference>
<evidence type="ECO:0000313" key="2">
    <source>
        <dbReference type="EMBL" id="CAB4827599.1"/>
    </source>
</evidence>